<proteinExistence type="predicted"/>
<organism evidence="1 2">
    <name type="scientific">Lactuca saligna</name>
    <name type="common">Willowleaf lettuce</name>
    <dbReference type="NCBI Taxonomy" id="75948"/>
    <lineage>
        <taxon>Eukaryota</taxon>
        <taxon>Viridiplantae</taxon>
        <taxon>Streptophyta</taxon>
        <taxon>Embryophyta</taxon>
        <taxon>Tracheophyta</taxon>
        <taxon>Spermatophyta</taxon>
        <taxon>Magnoliopsida</taxon>
        <taxon>eudicotyledons</taxon>
        <taxon>Gunneridae</taxon>
        <taxon>Pentapetalae</taxon>
        <taxon>asterids</taxon>
        <taxon>campanulids</taxon>
        <taxon>Asterales</taxon>
        <taxon>Asteraceae</taxon>
        <taxon>Cichorioideae</taxon>
        <taxon>Cichorieae</taxon>
        <taxon>Lactucinae</taxon>
        <taxon>Lactuca</taxon>
    </lineage>
</organism>
<keyword evidence="2" id="KW-1185">Reference proteome</keyword>
<dbReference type="PANTHER" id="PTHR47859">
    <property type="entry name" value="PENTATRICOPEPTIDE REPEAT-CONTAINING PROTEIN"/>
    <property type="match status" value="1"/>
</dbReference>
<dbReference type="AlphaFoldDB" id="A0AA36E3I3"/>
<dbReference type="PANTHER" id="PTHR47859:SF1">
    <property type="entry name" value="PENTATRICOPEPTIDE REPEAT-CONTAINING PROTEIN"/>
    <property type="match status" value="1"/>
</dbReference>
<accession>A0AA36E3I3</accession>
<reference evidence="1" key="1">
    <citation type="submission" date="2023-04" db="EMBL/GenBank/DDBJ databases">
        <authorList>
            <person name="Vijverberg K."/>
            <person name="Xiong W."/>
            <person name="Schranz E."/>
        </authorList>
    </citation>
    <scope>NUCLEOTIDE SEQUENCE</scope>
</reference>
<protein>
    <submittedName>
        <fullName evidence="1">Uncharacterized protein</fullName>
    </submittedName>
</protein>
<evidence type="ECO:0000313" key="2">
    <source>
        <dbReference type="Proteomes" id="UP001177003"/>
    </source>
</evidence>
<dbReference type="EMBL" id="OX465080">
    <property type="protein sequence ID" value="CAI9280617.1"/>
    <property type="molecule type" value="Genomic_DNA"/>
</dbReference>
<evidence type="ECO:0000313" key="1">
    <source>
        <dbReference type="EMBL" id="CAI9280617.1"/>
    </source>
</evidence>
<name>A0AA36E3I3_LACSI</name>
<dbReference type="Proteomes" id="UP001177003">
    <property type="component" value="Chromosome 4"/>
</dbReference>
<sequence length="181" mass="20858">MIRSFIEDSGANIKISPQDHNYIGLNDRLLKKHHYLLKQLENVSNALAAISAPVLSDVSEHYYKVTAEALRTVWYKGKVKKLHWKGEFCLIYFRSFLLINVIEQVKLMEERNMKPLDLNLAALSARCSKDLELNLAKSLLSEMGQCTTAYPYNQLFGALVLKNYERQDATLLSWNLMYIVD</sequence>
<gene>
    <name evidence="1" type="ORF">LSALG_LOCUS20355</name>
</gene>